<comment type="similarity">
    <text evidence="1 4">Belongs to the prokaryotic/mitochondrial release factor family.</text>
</comment>
<protein>
    <recommendedName>
        <fullName evidence="4 5">Peptide chain release factor 2</fullName>
        <shortName evidence="4">RF-2</shortName>
    </recommendedName>
</protein>
<evidence type="ECO:0000256" key="3">
    <source>
        <dbReference type="ARBA" id="ARBA00022917"/>
    </source>
</evidence>
<feature type="modified residue" description="N5-methylglutamine" evidence="4">
    <location>
        <position position="212"/>
    </location>
</feature>
<dbReference type="GO" id="GO:0005737">
    <property type="term" value="C:cytoplasm"/>
    <property type="evidence" value="ECO:0007669"/>
    <property type="project" value="UniProtKB-SubCell"/>
</dbReference>
<dbReference type="NCBIfam" id="TIGR00020">
    <property type="entry name" value="prfB"/>
    <property type="match status" value="1"/>
</dbReference>
<accession>E7C491</accession>
<evidence type="ECO:0000256" key="4">
    <source>
        <dbReference type="HAMAP-Rule" id="MF_00094"/>
    </source>
</evidence>
<keyword evidence="4" id="KW-0963">Cytoplasm</keyword>
<dbReference type="GO" id="GO:0016149">
    <property type="term" value="F:translation release factor activity, codon specific"/>
    <property type="evidence" value="ECO:0007669"/>
    <property type="project" value="UniProtKB-UniRule"/>
</dbReference>
<feature type="domain" description="Prokaryotic-type class I peptide chain release factors" evidence="6">
    <location>
        <begin position="205"/>
        <end position="221"/>
    </location>
</feature>
<dbReference type="PROSITE" id="PS00745">
    <property type="entry name" value="RF_PROK_I"/>
    <property type="match status" value="1"/>
</dbReference>
<dbReference type="EMBL" id="GU567980">
    <property type="protein sequence ID" value="ADI22265.1"/>
    <property type="molecule type" value="Genomic_DNA"/>
</dbReference>
<dbReference type="AlphaFoldDB" id="E7C491"/>
<dbReference type="SUPFAM" id="SSF75620">
    <property type="entry name" value="Release factor"/>
    <property type="match status" value="1"/>
</dbReference>
<dbReference type="HAMAP" id="MF_00094">
    <property type="entry name" value="Rel_fac_2"/>
    <property type="match status" value="1"/>
</dbReference>
<dbReference type="InterPro" id="IPR045853">
    <property type="entry name" value="Pep_chain_release_fac_I_sf"/>
</dbReference>
<proteinExistence type="inferred from homology"/>
<evidence type="ECO:0000259" key="6">
    <source>
        <dbReference type="PROSITE" id="PS00745"/>
    </source>
</evidence>
<dbReference type="InterPro" id="IPR005139">
    <property type="entry name" value="PCRF"/>
</dbReference>
<dbReference type="Gene3D" id="1.20.58.410">
    <property type="entry name" value="Release factor"/>
    <property type="match status" value="1"/>
</dbReference>
<dbReference type="InterPro" id="IPR004374">
    <property type="entry name" value="PrfB"/>
</dbReference>
<gene>
    <name evidence="4" type="primary">prfB</name>
</gene>
<evidence type="ECO:0000256" key="1">
    <source>
        <dbReference type="ARBA" id="ARBA00010835"/>
    </source>
</evidence>
<dbReference type="SMART" id="SM00937">
    <property type="entry name" value="PCRF"/>
    <property type="match status" value="1"/>
</dbReference>
<evidence type="ECO:0000256" key="2">
    <source>
        <dbReference type="ARBA" id="ARBA00022481"/>
    </source>
</evidence>
<comment type="PTM">
    <text evidence="4">Methylated by PrmC. Methylation increases the termination efficiency of RF2.</text>
</comment>
<comment type="subcellular location">
    <subcellularLocation>
        <location evidence="4">Cytoplasm</location>
    </subcellularLocation>
</comment>
<dbReference type="Pfam" id="PF00472">
    <property type="entry name" value="RF-1"/>
    <property type="match status" value="1"/>
</dbReference>
<dbReference type="InterPro" id="IPR000352">
    <property type="entry name" value="Pep_chain_release_fac_I"/>
</dbReference>
<dbReference type="Pfam" id="PF03462">
    <property type="entry name" value="PCRF"/>
    <property type="match status" value="1"/>
</dbReference>
<dbReference type="PANTHER" id="PTHR43116:SF3">
    <property type="entry name" value="CLASS I PEPTIDE CHAIN RELEASE FACTOR"/>
    <property type="match status" value="1"/>
</dbReference>
<dbReference type="Gene3D" id="3.30.160.20">
    <property type="match status" value="1"/>
</dbReference>
<dbReference type="PANTHER" id="PTHR43116">
    <property type="entry name" value="PEPTIDE CHAIN RELEASE FACTOR 2"/>
    <property type="match status" value="1"/>
</dbReference>
<keyword evidence="2 4" id="KW-0488">Methylation</keyword>
<name>E7C491_9BACT</name>
<sequence length="334" mass="37724">MATAGFWDNQDKASEVIAESNRLKNWVKPWHDLNTKVSELTEIRDLLEHEDDEDLTHELISEVDKIEGPIEDLELRTMLQGPDDHRGAILTVHPGAGGLESQDWAEMLTRMYSRWAENHGYDLNVLDMQPGDEAGIKSATLEVVGGHAYGYLKAEKGIHRLVRISPFDAQSRRHTSFASVFIYPLVDDEIEIEIAESDLRVDTFRASGAGGQHVNKTDSAIRITHIPTGIAVSCQQERSQHMNRATAMKMLQASLYERALEEKEQEKEAIEATKTDIGWGNQIRSYVFQPYTMVNDHRTDLKISDVNKVMDGNLDPFIEAYLKQVASKVYGEKS</sequence>
<comment type="function">
    <text evidence="4">Peptide chain release factor 2 directs the termination of translation in response to the peptide chain termination codons UGA and UAA.</text>
</comment>
<keyword evidence="3 4" id="KW-0648">Protein biosynthesis</keyword>
<evidence type="ECO:0000313" key="7">
    <source>
        <dbReference type="EMBL" id="ADI22265.1"/>
    </source>
</evidence>
<dbReference type="FunFam" id="3.30.160.20:FF:000010">
    <property type="entry name" value="Peptide chain release factor 2"/>
    <property type="match status" value="1"/>
</dbReference>
<evidence type="ECO:0000256" key="5">
    <source>
        <dbReference type="NCBIfam" id="TIGR00020"/>
    </source>
</evidence>
<dbReference type="Gene3D" id="3.30.70.1660">
    <property type="match status" value="1"/>
</dbReference>
<organism evidence="7">
    <name type="scientific">uncultured Gemmatimonadales bacterium HF0200_36I24</name>
    <dbReference type="NCBI Taxonomy" id="723614"/>
    <lineage>
        <taxon>Bacteria</taxon>
        <taxon>Pseudomonadati</taxon>
        <taxon>Gemmatimonadota</taxon>
        <taxon>Gemmatimonadia</taxon>
        <taxon>Gemmatimonadales</taxon>
        <taxon>environmental samples</taxon>
    </lineage>
</organism>
<reference evidence="7" key="1">
    <citation type="submission" date="2010-01" db="EMBL/GenBank/DDBJ databases">
        <title>Genome fragments of uncultured bacteria from the North Pacific subtropical Gyre.</title>
        <authorList>
            <person name="Pham V.D."/>
            <person name="Delong E.F."/>
        </authorList>
    </citation>
    <scope>NUCLEOTIDE SEQUENCE</scope>
</reference>